<dbReference type="EMBL" id="QVTE01000001">
    <property type="protein sequence ID" value="RFU71568.1"/>
    <property type="molecule type" value="Genomic_DNA"/>
</dbReference>
<keyword evidence="1" id="KW-0472">Membrane</keyword>
<dbReference type="OrthoDB" id="2856153at2"/>
<keyword evidence="1" id="KW-0812">Transmembrane</keyword>
<feature type="transmembrane region" description="Helical" evidence="1">
    <location>
        <begin position="20"/>
        <end position="39"/>
    </location>
</feature>
<evidence type="ECO:0000313" key="3">
    <source>
        <dbReference type="Proteomes" id="UP000264541"/>
    </source>
</evidence>
<protein>
    <recommendedName>
        <fullName evidence="4">Type 4 fimbrial biogenesis protein PilX N-terminal domain-containing protein</fullName>
    </recommendedName>
</protein>
<evidence type="ECO:0000313" key="2">
    <source>
        <dbReference type="EMBL" id="RFU71568.1"/>
    </source>
</evidence>
<evidence type="ECO:0000256" key="1">
    <source>
        <dbReference type="SAM" id="Phobius"/>
    </source>
</evidence>
<keyword evidence="3" id="KW-1185">Reference proteome</keyword>
<dbReference type="Proteomes" id="UP000264541">
    <property type="component" value="Unassembled WGS sequence"/>
</dbReference>
<proteinExistence type="predicted"/>
<reference evidence="2 3" key="1">
    <citation type="submission" date="2018-08" db="EMBL/GenBank/DDBJ databases">
        <title>Bacillus chawlae sp. nov., Bacillus glennii sp. nov., and Bacillus saganii sp. nov. Isolated from the Vehicle Assembly Building at Kennedy Space Center where the Viking Spacecraft were Assembled.</title>
        <authorList>
            <person name="Seuylemezian A."/>
            <person name="Vaishampayan P."/>
        </authorList>
    </citation>
    <scope>NUCLEOTIDE SEQUENCE [LARGE SCALE GENOMIC DNA]</scope>
    <source>
        <strain evidence="2 3">V47-23a</strain>
    </source>
</reference>
<dbReference type="RefSeq" id="WP_117324644.1">
    <property type="nucleotide sequence ID" value="NZ_QVTE01000001.1"/>
</dbReference>
<dbReference type="AlphaFoldDB" id="A0A372LTR2"/>
<accession>A0A372LTR2</accession>
<name>A0A372LTR2_9BACI</name>
<comment type="caution">
    <text evidence="2">The sequence shown here is derived from an EMBL/GenBank/DDBJ whole genome shotgun (WGS) entry which is preliminary data.</text>
</comment>
<organism evidence="2 3">
    <name type="scientific">Peribacillus saganii</name>
    <dbReference type="NCBI Taxonomy" id="2303992"/>
    <lineage>
        <taxon>Bacteria</taxon>
        <taxon>Bacillati</taxon>
        <taxon>Bacillota</taxon>
        <taxon>Bacilli</taxon>
        <taxon>Bacillales</taxon>
        <taxon>Bacillaceae</taxon>
        <taxon>Peribacillus</taxon>
    </lineage>
</organism>
<keyword evidence="1" id="KW-1133">Transmembrane helix</keyword>
<sequence length="410" mass="44960">MKLHTSIIKKNEKGITLVSVLLMITVFTIIGMTLLGLIITNTKQVEKTESEIRTLDIAEMGFKYYVTEFNEFYDRKLQTIRKIIQSEIAEDYKNKELKAADVYEKMVADLLIRAIKTSPLVPSAPGTIVYNKTVDQERNFTVTIADITNNLKCITCSTTAPGEKIELTFKSVGTFGNYPKKSITSALTLNIGAIKMSTGGGGGAYETIIPRPSSLPLCNIQTFGSTSCSYKGDVQINHPLGIKSAAILVDGSIAVSKPINKGIVNSTLYVTKNAAFYSPINGIVKSKIFIGEDAQFKNLNLGIFNSTIVVMGDAAFNEGGYINSMIDSAIYINGNADFNKKYINLFGMSTKVCVRGTVSGLPWKRYYKIYSPTINQAKFNENCNVGGDLSPGDAVFDWSFDSSAIDYQYN</sequence>
<evidence type="ECO:0008006" key="4">
    <source>
        <dbReference type="Google" id="ProtNLM"/>
    </source>
</evidence>
<gene>
    <name evidence="2" type="ORF">D0469_00195</name>
</gene>